<dbReference type="Gene3D" id="3.90.180.10">
    <property type="entry name" value="Medium-chain alcohol dehydrogenases, catalytic domain"/>
    <property type="match status" value="1"/>
</dbReference>
<sequence length="343" mass="37033">MSYLAAEFQGPHQLQLVRKPIPEVRGQDVRIRIKAGTICGTDLHILAGHHFAEAPVVICHEFSGYVDAVGDQVSTVKVGDLVTVEPHLFCGTCKYCRIGKEHLCLSKLAFGVHLDGGFAELCVVPEKTVYKVPEGMSAEVAALTENIGCCMHGVDRLEVKVGDSAVILGGGFVGIVLAELIRRSGAGKIIVAEPNEIRRHLLAKRGFIVVDPLRDNLPERVLQETGELGADIVVEAAGRSDTAKQCFELAGRGATIMFFGVVPPSQSIEISPNDIFKRELKVLGSAINPYTHHRALEIMPALELEELITHRYPLEEVAQAFETARQGAGIKVAVLPGQGGDRP</sequence>
<dbReference type="Pfam" id="PF08240">
    <property type="entry name" value="ADH_N"/>
    <property type="match status" value="1"/>
</dbReference>
<evidence type="ECO:0000313" key="5">
    <source>
        <dbReference type="Proteomes" id="UP001596028"/>
    </source>
</evidence>
<dbReference type="SUPFAM" id="SSF51735">
    <property type="entry name" value="NAD(P)-binding Rossmann-fold domains"/>
    <property type="match status" value="1"/>
</dbReference>
<dbReference type="Proteomes" id="UP001596028">
    <property type="component" value="Unassembled WGS sequence"/>
</dbReference>
<dbReference type="PANTHER" id="PTHR43401:SF2">
    <property type="entry name" value="L-THREONINE 3-DEHYDROGENASE"/>
    <property type="match status" value="1"/>
</dbReference>
<proteinExistence type="predicted"/>
<feature type="domain" description="Alcohol dehydrogenase-like N-terminal" evidence="3">
    <location>
        <begin position="27"/>
        <end position="134"/>
    </location>
</feature>
<dbReference type="InterPro" id="IPR013149">
    <property type="entry name" value="ADH-like_C"/>
</dbReference>
<accession>A0ABV9FNP4</accession>
<dbReference type="InterPro" id="IPR013154">
    <property type="entry name" value="ADH-like_N"/>
</dbReference>
<dbReference type="SUPFAM" id="SSF50129">
    <property type="entry name" value="GroES-like"/>
    <property type="match status" value="1"/>
</dbReference>
<comment type="caution">
    <text evidence="4">The sequence shown here is derived from an EMBL/GenBank/DDBJ whole genome shotgun (WGS) entry which is preliminary data.</text>
</comment>
<dbReference type="EMBL" id="JBHSEP010000031">
    <property type="protein sequence ID" value="MFC4601844.1"/>
    <property type="molecule type" value="Genomic_DNA"/>
</dbReference>
<keyword evidence="1" id="KW-0560">Oxidoreductase</keyword>
<dbReference type="InterPro" id="IPR050129">
    <property type="entry name" value="Zn_alcohol_dh"/>
</dbReference>
<dbReference type="PANTHER" id="PTHR43401">
    <property type="entry name" value="L-THREONINE 3-DEHYDROGENASE"/>
    <property type="match status" value="1"/>
</dbReference>
<evidence type="ECO:0000313" key="4">
    <source>
        <dbReference type="EMBL" id="MFC4601844.1"/>
    </source>
</evidence>
<dbReference type="RefSeq" id="WP_378102468.1">
    <property type="nucleotide sequence ID" value="NZ_JBHSEP010000031.1"/>
</dbReference>
<dbReference type="InterPro" id="IPR036291">
    <property type="entry name" value="NAD(P)-bd_dom_sf"/>
</dbReference>
<protein>
    <submittedName>
        <fullName evidence="4">Zinc-dependent alcohol dehydrogenase family protein</fullName>
    </submittedName>
</protein>
<dbReference type="Gene3D" id="3.40.50.720">
    <property type="entry name" value="NAD(P)-binding Rossmann-like Domain"/>
    <property type="match status" value="1"/>
</dbReference>
<name>A0ABV9FNP4_9BACL</name>
<dbReference type="InterPro" id="IPR011032">
    <property type="entry name" value="GroES-like_sf"/>
</dbReference>
<evidence type="ECO:0000256" key="1">
    <source>
        <dbReference type="ARBA" id="ARBA00023002"/>
    </source>
</evidence>
<organism evidence="4 5">
    <name type="scientific">Cohnella hongkongensis</name>
    <dbReference type="NCBI Taxonomy" id="178337"/>
    <lineage>
        <taxon>Bacteria</taxon>
        <taxon>Bacillati</taxon>
        <taxon>Bacillota</taxon>
        <taxon>Bacilli</taxon>
        <taxon>Bacillales</taxon>
        <taxon>Paenibacillaceae</taxon>
        <taxon>Cohnella</taxon>
    </lineage>
</organism>
<evidence type="ECO:0000259" key="3">
    <source>
        <dbReference type="Pfam" id="PF08240"/>
    </source>
</evidence>
<keyword evidence="5" id="KW-1185">Reference proteome</keyword>
<feature type="domain" description="Alcohol dehydrogenase-like C-terminal" evidence="2">
    <location>
        <begin position="173"/>
        <end position="289"/>
    </location>
</feature>
<reference evidence="5" key="1">
    <citation type="journal article" date="2019" name="Int. J. Syst. Evol. Microbiol.">
        <title>The Global Catalogue of Microorganisms (GCM) 10K type strain sequencing project: providing services to taxonomists for standard genome sequencing and annotation.</title>
        <authorList>
            <consortium name="The Broad Institute Genomics Platform"/>
            <consortium name="The Broad Institute Genome Sequencing Center for Infectious Disease"/>
            <person name="Wu L."/>
            <person name="Ma J."/>
        </authorList>
    </citation>
    <scope>NUCLEOTIDE SEQUENCE [LARGE SCALE GENOMIC DNA]</scope>
    <source>
        <strain evidence="5">CCUG 49571</strain>
    </source>
</reference>
<dbReference type="CDD" id="cd08234">
    <property type="entry name" value="threonine_DH_like"/>
    <property type="match status" value="1"/>
</dbReference>
<evidence type="ECO:0000259" key="2">
    <source>
        <dbReference type="Pfam" id="PF00107"/>
    </source>
</evidence>
<dbReference type="Pfam" id="PF00107">
    <property type="entry name" value="ADH_zinc_N"/>
    <property type="match status" value="1"/>
</dbReference>
<gene>
    <name evidence="4" type="ORF">ACFO3S_26645</name>
</gene>